<evidence type="ECO:0000313" key="9">
    <source>
        <dbReference type="Proteomes" id="UP000002407"/>
    </source>
</evidence>
<dbReference type="SUPFAM" id="SSF57716">
    <property type="entry name" value="Glucocorticoid receptor-like (DNA-binding domain)"/>
    <property type="match status" value="1"/>
</dbReference>
<feature type="zinc finger region" description="dksA C4-type" evidence="4">
    <location>
        <begin position="84"/>
        <end position="108"/>
    </location>
</feature>
<evidence type="ECO:0000256" key="4">
    <source>
        <dbReference type="PROSITE-ProRule" id="PRU00510"/>
    </source>
</evidence>
<feature type="coiled-coil region" evidence="5">
    <location>
        <begin position="10"/>
        <end position="37"/>
    </location>
</feature>
<dbReference type="RefSeq" id="WP_012108410.1">
    <property type="nucleotide sequence ID" value="NC_009714.1"/>
</dbReference>
<protein>
    <submittedName>
        <fullName evidence="8">DnaK suppressor protein</fullName>
    </submittedName>
</protein>
<dbReference type="eggNOG" id="COG1734">
    <property type="taxonomic scope" value="Bacteria"/>
</dbReference>
<dbReference type="OrthoDB" id="9803742at2"/>
<dbReference type="PANTHER" id="PTHR33823:SF4">
    <property type="entry name" value="GENERAL STRESS PROTEIN 16O"/>
    <property type="match status" value="1"/>
</dbReference>
<dbReference type="Proteomes" id="UP000002407">
    <property type="component" value="Chromosome"/>
</dbReference>
<keyword evidence="1" id="KW-0479">Metal-binding</keyword>
<dbReference type="NCBIfam" id="NF033459">
    <property type="entry name" value="DksA_like"/>
    <property type="match status" value="1"/>
</dbReference>
<evidence type="ECO:0000259" key="7">
    <source>
        <dbReference type="Pfam" id="PF21157"/>
    </source>
</evidence>
<dbReference type="HOGENOM" id="CLU_043144_4_3_7"/>
<feature type="domain" description="Zinc finger DksA/TraR C4-type" evidence="6">
    <location>
        <begin position="79"/>
        <end position="114"/>
    </location>
</feature>
<evidence type="ECO:0000259" key="6">
    <source>
        <dbReference type="Pfam" id="PF01258"/>
    </source>
</evidence>
<evidence type="ECO:0000256" key="1">
    <source>
        <dbReference type="ARBA" id="ARBA00022723"/>
    </source>
</evidence>
<keyword evidence="9" id="KW-1185">Reference proteome</keyword>
<evidence type="ECO:0000313" key="8">
    <source>
        <dbReference type="EMBL" id="ABS52538.1"/>
    </source>
</evidence>
<dbReference type="SUPFAM" id="SSF109635">
    <property type="entry name" value="DnaK suppressor protein DksA, alpha-hairpin domain"/>
    <property type="match status" value="1"/>
</dbReference>
<dbReference type="Pfam" id="PF21157">
    <property type="entry name" value="DksA_N"/>
    <property type="match status" value="1"/>
</dbReference>
<keyword evidence="3" id="KW-0862">Zinc</keyword>
<sequence>MKKTELKFFRKLLEERKEQIKKNINDSVNEVAELRSNNAADEFDVASMNTDSNLEYSLSSKQRYELEKIELALKKIENGTYGICEMCEDEISIDRLKAKPQARYCITCREIIEKQKK</sequence>
<organism evidence="8 9">
    <name type="scientific">Campylobacter hominis (strain ATCC BAA-381 / DSM 21671 / CCUG 45161 / LMG 19568 / NCTC 13146 / CH001A)</name>
    <dbReference type="NCBI Taxonomy" id="360107"/>
    <lineage>
        <taxon>Bacteria</taxon>
        <taxon>Pseudomonadati</taxon>
        <taxon>Campylobacterota</taxon>
        <taxon>Epsilonproteobacteria</taxon>
        <taxon>Campylobacterales</taxon>
        <taxon>Campylobacteraceae</taxon>
        <taxon>Campylobacter</taxon>
    </lineage>
</organism>
<dbReference type="PANTHER" id="PTHR33823">
    <property type="entry name" value="RNA POLYMERASE-BINDING TRANSCRIPTION FACTOR DKSA-RELATED"/>
    <property type="match status" value="1"/>
</dbReference>
<evidence type="ECO:0000256" key="3">
    <source>
        <dbReference type="ARBA" id="ARBA00022833"/>
    </source>
</evidence>
<dbReference type="EMBL" id="CP000776">
    <property type="protein sequence ID" value="ABS52538.1"/>
    <property type="molecule type" value="Genomic_DNA"/>
</dbReference>
<dbReference type="InterPro" id="IPR048489">
    <property type="entry name" value="DksA_N"/>
</dbReference>
<reference evidence="9" key="1">
    <citation type="submission" date="2007-07" db="EMBL/GenBank/DDBJ databases">
        <title>Complete genome sequence of Campylobacter hominis ATCC BAA-381, a commensal isolated from the human gastrointestinal tract.</title>
        <authorList>
            <person name="Fouts D.E."/>
            <person name="Mongodin E.F."/>
            <person name="Puiu D."/>
            <person name="Sebastian Y."/>
            <person name="Miller W.G."/>
            <person name="Mandrell R.E."/>
            <person name="Nelson K.E."/>
        </authorList>
    </citation>
    <scope>NUCLEOTIDE SEQUENCE [LARGE SCALE GENOMIC DNA]</scope>
    <source>
        <strain evidence="9">ATCC BAA-381 / DSM 21671 / CCUG 45161 / LMG 19568 / NCTC 13146 / CH001A</strain>
    </source>
</reference>
<accession>A7I0T2</accession>
<dbReference type="InterPro" id="IPR020458">
    <property type="entry name" value="Znf_DskA_TraR_CS"/>
</dbReference>
<dbReference type="PROSITE" id="PS01102">
    <property type="entry name" value="ZF_DKSA_1"/>
    <property type="match status" value="1"/>
</dbReference>
<evidence type="ECO:0000256" key="2">
    <source>
        <dbReference type="ARBA" id="ARBA00022771"/>
    </source>
</evidence>
<dbReference type="PROSITE" id="PS51128">
    <property type="entry name" value="ZF_DKSA_2"/>
    <property type="match status" value="1"/>
</dbReference>
<name>A7I0T2_CAMHC</name>
<dbReference type="InterPro" id="IPR037187">
    <property type="entry name" value="DnaK_N"/>
</dbReference>
<proteinExistence type="predicted"/>
<dbReference type="Gene3D" id="1.20.120.910">
    <property type="entry name" value="DksA, coiled-coil domain"/>
    <property type="match status" value="1"/>
</dbReference>
<dbReference type="AlphaFoldDB" id="A7I0T2"/>
<feature type="domain" description="DnaK suppressor protein DksA N-terminal" evidence="7">
    <location>
        <begin position="6"/>
        <end position="76"/>
    </location>
</feature>
<evidence type="ECO:0000256" key="5">
    <source>
        <dbReference type="SAM" id="Coils"/>
    </source>
</evidence>
<dbReference type="GO" id="GO:0008270">
    <property type="term" value="F:zinc ion binding"/>
    <property type="evidence" value="ECO:0007669"/>
    <property type="project" value="UniProtKB-KW"/>
</dbReference>
<dbReference type="KEGG" id="cha:CHAB381_0535"/>
<dbReference type="InterPro" id="IPR000962">
    <property type="entry name" value="Znf_DskA_TraR"/>
</dbReference>
<dbReference type="Pfam" id="PF01258">
    <property type="entry name" value="zf-dskA_traR"/>
    <property type="match status" value="1"/>
</dbReference>
<keyword evidence="2" id="KW-0863">Zinc-finger</keyword>
<gene>
    <name evidence="8" type="primary">dksA</name>
    <name evidence="8" type="ordered locus">CHAB381_0535</name>
</gene>
<dbReference type="STRING" id="360107.CHAB381_0535"/>
<keyword evidence="5" id="KW-0175">Coiled coil</keyword>